<gene>
    <name evidence="1" type="ORF">PCIT_a3035</name>
</gene>
<dbReference type="RefSeq" id="WP_010365134.1">
    <property type="nucleotide sequence ID" value="NZ_AHBZ03000021.1"/>
</dbReference>
<sequence length="124" mass="14402">MQSVELTEPVLRVLRPALFRGKGTIKREIRQGISQLHRVGELFIVTRKEAHELVIVAVAGRNLLNAIESLINYARQLKCSSIRWHTRNPEYIRHGFANLPAQLVEKRRGILYDEYVYRLVLNGR</sequence>
<proteinExistence type="predicted"/>
<reference evidence="1" key="1">
    <citation type="journal article" date="2012" name="J. Bacteriol.">
        <title>Genome sequences of type strains of seven species of the marine bacterium Pseudoalteromonas.</title>
        <authorList>
            <person name="Xie B.B."/>
            <person name="Shu Y.L."/>
            <person name="Qin Q.L."/>
            <person name="Rong J.C."/>
            <person name="Zhang X.Y."/>
            <person name="Chen X.L."/>
            <person name="Shi M."/>
            <person name="He H.L."/>
            <person name="Zhou B.C."/>
            <person name="Zhang Y.Z."/>
        </authorList>
    </citation>
    <scope>NUCLEOTIDE SEQUENCE</scope>
    <source>
        <strain evidence="1">DSM 8771</strain>
    </source>
</reference>
<evidence type="ECO:0000313" key="2">
    <source>
        <dbReference type="Proteomes" id="UP000016487"/>
    </source>
</evidence>
<accession>A0AAD4FRQ6</accession>
<reference evidence="1" key="2">
    <citation type="submission" date="2015-03" db="EMBL/GenBank/DDBJ databases">
        <title>Genome sequence of Pseudoalteromonas citrea.</title>
        <authorList>
            <person name="Xie B.-B."/>
            <person name="Rong J.-C."/>
            <person name="Qin Q.-L."/>
            <person name="Zhang Y.-Z."/>
        </authorList>
    </citation>
    <scope>NUCLEOTIDE SEQUENCE</scope>
    <source>
        <strain evidence="1">DSM 8771</strain>
    </source>
</reference>
<name>A0AAD4FRQ6_9GAMM</name>
<comment type="caution">
    <text evidence="1">The sequence shown here is derived from an EMBL/GenBank/DDBJ whole genome shotgun (WGS) entry which is preliminary data.</text>
</comment>
<protein>
    <submittedName>
        <fullName evidence="1">Uncharacterized protein</fullName>
    </submittedName>
</protein>
<dbReference type="AlphaFoldDB" id="A0AAD4FRQ6"/>
<dbReference type="EMBL" id="AHBZ03000021">
    <property type="protein sequence ID" value="KAF7770080.1"/>
    <property type="molecule type" value="Genomic_DNA"/>
</dbReference>
<evidence type="ECO:0000313" key="1">
    <source>
        <dbReference type="EMBL" id="KAF7770080.1"/>
    </source>
</evidence>
<dbReference type="Proteomes" id="UP000016487">
    <property type="component" value="Unassembled WGS sequence"/>
</dbReference>
<organism evidence="1 2">
    <name type="scientific">Pseudoalteromonas citrea</name>
    <dbReference type="NCBI Taxonomy" id="43655"/>
    <lineage>
        <taxon>Bacteria</taxon>
        <taxon>Pseudomonadati</taxon>
        <taxon>Pseudomonadota</taxon>
        <taxon>Gammaproteobacteria</taxon>
        <taxon>Alteromonadales</taxon>
        <taxon>Pseudoalteromonadaceae</taxon>
        <taxon>Pseudoalteromonas</taxon>
    </lineage>
</organism>